<proteinExistence type="predicted"/>
<accession>A0A1B8Y278</accession>
<name>A0A1B8Y278_XENTR</name>
<dbReference type="EMBL" id="KV460536">
    <property type="protein sequence ID" value="OCA17036.1"/>
    <property type="molecule type" value="Genomic_DNA"/>
</dbReference>
<reference evidence="1" key="2">
    <citation type="journal article" date="2010" name="Science">
        <title>The genome of the Western clawed frog Xenopus tropicalis.</title>
        <authorList>
            <person name="Hellsten U."/>
            <person name="Harland R.M."/>
            <person name="Gilchrist M.J."/>
            <person name="Hendrix D."/>
            <person name="Jurka J."/>
            <person name="Kapitonov V."/>
            <person name="Ovcharenko I."/>
            <person name="Putnam N.H."/>
            <person name="Shu S."/>
            <person name="Taher L."/>
            <person name="Blitz I.L."/>
            <person name="Blumberg B."/>
            <person name="Dichmann D.S."/>
            <person name="Dubchak I."/>
            <person name="Amaya E."/>
            <person name="Detter J.C."/>
            <person name="Fletcher R."/>
            <person name="Gerhard D.S."/>
            <person name="Goodstein D."/>
            <person name="Graves T."/>
            <person name="Grigoriev I.V."/>
            <person name="Grimwood J."/>
            <person name="Kawashima T."/>
            <person name="Lindquist E."/>
            <person name="Lucas S.M."/>
            <person name="Mead P.E."/>
            <person name="Mitros T."/>
            <person name="Ogino H."/>
            <person name="Ohta Y."/>
            <person name="Poliakov A.V."/>
            <person name="Pollet N."/>
            <person name="Robert J."/>
            <person name="Salamov A."/>
            <person name="Sater A.K."/>
            <person name="Schmutz J."/>
            <person name="Terry A."/>
            <person name="Vize P.D."/>
            <person name="Warren W.C."/>
            <person name="Wells D."/>
            <person name="Wills A."/>
            <person name="Wilson R.K."/>
            <person name="Zimmerman L.B."/>
            <person name="Zorn A.M."/>
            <person name="Grainger R."/>
            <person name="Grammer T."/>
            <person name="Khokha M.K."/>
            <person name="Richardson P.M."/>
            <person name="Rokhsar D.S."/>
        </authorList>
    </citation>
    <scope>NUCLEOTIDE SEQUENCE [LARGE SCALE GENOMIC DNA]</scope>
    <source>
        <strain evidence="1">Nigerian</strain>
    </source>
</reference>
<protein>
    <submittedName>
        <fullName evidence="1">Uncharacterized protein</fullName>
    </submittedName>
</protein>
<gene>
    <name evidence="1" type="ORF">XENTR_v90027573mg</name>
</gene>
<reference evidence="1" key="3">
    <citation type="submission" date="2016-05" db="EMBL/GenBank/DDBJ databases">
        <title>WGS assembly of Xenopus tropicalis.</title>
        <authorList>
            <person name="Sessions A."/>
            <person name="Jenkins J."/>
            <person name="Mitros T."/>
            <person name="Lyons J.T."/>
            <person name="Dichmann D.S."/>
            <person name="Robert J."/>
            <person name="Harland R.M."/>
            <person name="Rokhsar D.S."/>
        </authorList>
    </citation>
    <scope>NUCLEOTIDE SEQUENCE</scope>
    <source>
        <strain evidence="1">Nigerian</strain>
    </source>
</reference>
<organism evidence="1">
    <name type="scientific">Xenopus tropicalis</name>
    <name type="common">Western clawed frog</name>
    <name type="synonym">Silurana tropicalis</name>
    <dbReference type="NCBI Taxonomy" id="8364"/>
    <lineage>
        <taxon>Eukaryota</taxon>
        <taxon>Metazoa</taxon>
        <taxon>Chordata</taxon>
        <taxon>Craniata</taxon>
        <taxon>Vertebrata</taxon>
        <taxon>Euteleostomi</taxon>
        <taxon>Amphibia</taxon>
        <taxon>Batrachia</taxon>
        <taxon>Anura</taxon>
        <taxon>Pipoidea</taxon>
        <taxon>Pipidae</taxon>
        <taxon>Xenopodinae</taxon>
        <taxon>Xenopus</taxon>
        <taxon>Silurana</taxon>
    </lineage>
</organism>
<evidence type="ECO:0000313" key="1">
    <source>
        <dbReference type="EMBL" id="OCA17036.1"/>
    </source>
</evidence>
<reference evidence="1" key="1">
    <citation type="submission" date="2009-11" db="EMBL/GenBank/DDBJ databases">
        <authorList>
            <consortium name="US DOE Joint Genome Institute (JGI-PGF)"/>
            <person name="Ottilar R."/>
            <person name="Schmutz J."/>
            <person name="Salamov A."/>
            <person name="Cheng J.F."/>
            <person name="Lucas S."/>
            <person name="Pitluck S."/>
            <person name="Gundlach H."/>
            <person name="Guo Y."/>
            <person name="Haberer G."/>
            <person name="Nasrallah J."/>
            <person name="Mayer K.F.X."/>
            <person name="van de Peer Y."/>
            <person name="Weigel D."/>
            <person name="Grigoriev I.V."/>
        </authorList>
    </citation>
    <scope>NUCLEOTIDE SEQUENCE</scope>
    <source>
        <strain evidence="1">Nigerian</strain>
    </source>
</reference>
<dbReference type="AlphaFoldDB" id="A0A1B8Y278"/>
<sequence>MSHLPSQPGILGNIPPYPIITQHTVLPIQPGILGNIPPYPIITQHPALPSQPGILGNIPPYPIITQHPALPSQPGILAHALYLGALDSGYGYGFNDTKTYSNKEWREPGAEYLSLISGCMVESVCSSSSSLANAPFSQSVRVLCRVMRRMSGRVRKATFFWKGETEVC</sequence>